<keyword evidence="2" id="KW-0255">Endonuclease</keyword>
<dbReference type="RefSeq" id="WP_233464337.1">
    <property type="nucleotide sequence ID" value="NZ_JACHKZ010000003.1"/>
</dbReference>
<dbReference type="InterPro" id="IPR051916">
    <property type="entry name" value="GPI-anchor_lipid_remodeler"/>
</dbReference>
<keyword evidence="3" id="KW-1185">Reference proteome</keyword>
<dbReference type="Pfam" id="PF03372">
    <property type="entry name" value="Exo_endo_phos"/>
    <property type="match status" value="1"/>
</dbReference>
<gene>
    <name evidence="2" type="ORF">HNP33_000669</name>
</gene>
<dbReference type="Proteomes" id="UP000562492">
    <property type="component" value="Unassembled WGS sequence"/>
</dbReference>
<evidence type="ECO:0000313" key="3">
    <source>
        <dbReference type="Proteomes" id="UP000562492"/>
    </source>
</evidence>
<dbReference type="Gene3D" id="3.60.10.10">
    <property type="entry name" value="Endonuclease/exonuclease/phosphatase"/>
    <property type="match status" value="1"/>
</dbReference>
<keyword evidence="2" id="KW-0378">Hydrolase</keyword>
<protein>
    <submittedName>
        <fullName evidence="2">Endonuclease/exonuclease/phosphatase family metal-dependent hydrolase</fullName>
    </submittedName>
</protein>
<feature type="domain" description="Endonuclease/exonuclease/phosphatase" evidence="1">
    <location>
        <begin position="17"/>
        <end position="284"/>
    </location>
</feature>
<dbReference type="GO" id="GO:0004519">
    <property type="term" value="F:endonuclease activity"/>
    <property type="evidence" value="ECO:0007669"/>
    <property type="project" value="UniProtKB-KW"/>
</dbReference>
<reference evidence="2 3" key="1">
    <citation type="submission" date="2020-08" db="EMBL/GenBank/DDBJ databases">
        <title>Functional genomics of gut bacteria from endangered species of beetles.</title>
        <authorList>
            <person name="Carlos-Shanley C."/>
        </authorList>
    </citation>
    <scope>NUCLEOTIDE SEQUENCE [LARGE SCALE GENOMIC DNA]</scope>
    <source>
        <strain evidence="2 3">S00124</strain>
    </source>
</reference>
<dbReference type="InterPro" id="IPR005135">
    <property type="entry name" value="Endo/exonuclease/phosphatase"/>
</dbReference>
<name>A0ABR6RBV9_9BURK</name>
<dbReference type="GO" id="GO:0016787">
    <property type="term" value="F:hydrolase activity"/>
    <property type="evidence" value="ECO:0007669"/>
    <property type="project" value="UniProtKB-KW"/>
</dbReference>
<dbReference type="PANTHER" id="PTHR14859">
    <property type="entry name" value="CALCOFLUOR WHITE HYPERSENSITIVE PROTEIN PRECURSOR"/>
    <property type="match status" value="1"/>
</dbReference>
<proteinExistence type="predicted"/>
<keyword evidence="2" id="KW-0540">Nuclease</keyword>
<organism evidence="2 3">
    <name type="scientific">Comamonas odontotermitis</name>
    <dbReference type="NCBI Taxonomy" id="379895"/>
    <lineage>
        <taxon>Bacteria</taxon>
        <taxon>Pseudomonadati</taxon>
        <taxon>Pseudomonadota</taxon>
        <taxon>Betaproteobacteria</taxon>
        <taxon>Burkholderiales</taxon>
        <taxon>Comamonadaceae</taxon>
        <taxon>Comamonas</taxon>
    </lineage>
</organism>
<accession>A0ABR6RBV9</accession>
<dbReference type="PANTHER" id="PTHR14859:SF0">
    <property type="entry name" value="ENDONUCLEASE_EXONUCLEASE_PHOSPHATASE FAMILY PROTEIN, EXPRESSED"/>
    <property type="match status" value="1"/>
</dbReference>
<evidence type="ECO:0000259" key="1">
    <source>
        <dbReference type="Pfam" id="PF03372"/>
    </source>
</evidence>
<dbReference type="EMBL" id="JACHKZ010000003">
    <property type="protein sequence ID" value="MBB6576621.1"/>
    <property type="molecule type" value="Genomic_DNA"/>
</dbReference>
<comment type="caution">
    <text evidence="2">The sequence shown here is derived from an EMBL/GenBank/DDBJ whole genome shotgun (WGS) entry which is preliminary data.</text>
</comment>
<dbReference type="SUPFAM" id="SSF56219">
    <property type="entry name" value="DNase I-like"/>
    <property type="match status" value="1"/>
</dbReference>
<evidence type="ECO:0000313" key="2">
    <source>
        <dbReference type="EMBL" id="MBB6576621.1"/>
    </source>
</evidence>
<sequence length="292" mass="31085">MGAWSSFDEVLGRMQILTWNVQWCCGLDGVADPARITRHAQGMGDIDVLCLQEVAVGHPALAGGPGDQVAQIQALLPGWQLFFAATTDGFDAQGQRRSFGNLVATRLAVAEVAQHRLPWLAEAGVVSMPRGCLVVTVRDPHLGLVRVMTTHLEYHSATQRMAQVRALQGIHAEALAQCGEPPGSAPAATPYTTPVHTPHAVLCGDFNMGPLDAEYAALVAPGAAPLHNSWQVLQGDAPQPATFCVFDRTWGPAPVACDFALVSDSLRSHVQGWRSDGATQLSDHQPVLLTLA</sequence>
<dbReference type="InterPro" id="IPR036691">
    <property type="entry name" value="Endo/exonu/phosph_ase_sf"/>
</dbReference>